<organism evidence="4 5">
    <name type="scientific">Genlisea aurea</name>
    <dbReference type="NCBI Taxonomy" id="192259"/>
    <lineage>
        <taxon>Eukaryota</taxon>
        <taxon>Viridiplantae</taxon>
        <taxon>Streptophyta</taxon>
        <taxon>Embryophyta</taxon>
        <taxon>Tracheophyta</taxon>
        <taxon>Spermatophyta</taxon>
        <taxon>Magnoliopsida</taxon>
        <taxon>eudicotyledons</taxon>
        <taxon>Gunneridae</taxon>
        <taxon>Pentapetalae</taxon>
        <taxon>asterids</taxon>
        <taxon>lamiids</taxon>
        <taxon>Lamiales</taxon>
        <taxon>Lentibulariaceae</taxon>
        <taxon>Genlisea</taxon>
    </lineage>
</organism>
<sequence length="310" mass="33803">RLDSRFIQDVNIVDGTVVAPSAPLTKIWRVRNNGTLAWPPKTQLVWIGGDMLFSAVPVELEMPSTGLPVDQELDIALDFISPMDPGRYVSYFRLASPSGLKFGQRVWVLIQVDGSLVDDTPLHGNIRNLNLNLPPLAPLGNTFEPLVEADNPQKVAGGLDVAVAGLVPVMDQELKFPINDQLIVGGPSSPKPPSTTQHVGDVASSSSSVPLAPSAAATPVEKHDFHTLPAADEVDDAMGFEYIDLNREVKEYDLEQRKSDLVDVSDWDPFLVELQEMGFHDNELNKKLLEENNGSIQRVVLSLVAEENAA</sequence>
<evidence type="ECO:0000313" key="4">
    <source>
        <dbReference type="EMBL" id="EPS61729.1"/>
    </source>
</evidence>
<gene>
    <name evidence="4" type="ORF">M569_13066</name>
</gene>
<dbReference type="SUPFAM" id="SSF46934">
    <property type="entry name" value="UBA-like"/>
    <property type="match status" value="1"/>
</dbReference>
<evidence type="ECO:0000259" key="3">
    <source>
        <dbReference type="Pfam" id="PF24932"/>
    </source>
</evidence>
<feature type="compositionally biased region" description="Low complexity" evidence="1">
    <location>
        <begin position="202"/>
        <end position="219"/>
    </location>
</feature>
<dbReference type="InterPro" id="IPR009060">
    <property type="entry name" value="UBA-like_sf"/>
</dbReference>
<dbReference type="OrthoDB" id="906664at2759"/>
<feature type="domain" description="Nbr1-like C-terminal UBA" evidence="3">
    <location>
        <begin position="267"/>
        <end position="304"/>
    </location>
</feature>
<dbReference type="AlphaFoldDB" id="S8C4U7"/>
<accession>S8C4U7</accession>
<name>S8C4U7_9LAMI</name>
<dbReference type="PANTHER" id="PTHR20930:SF0">
    <property type="entry name" value="PROTEIN ILRUN"/>
    <property type="match status" value="1"/>
</dbReference>
<dbReference type="Proteomes" id="UP000015453">
    <property type="component" value="Unassembled WGS sequence"/>
</dbReference>
<dbReference type="InterPro" id="IPR032350">
    <property type="entry name" value="Nbr1_FW"/>
</dbReference>
<evidence type="ECO:0000256" key="1">
    <source>
        <dbReference type="SAM" id="MobiDB-lite"/>
    </source>
</evidence>
<feature type="region of interest" description="Disordered" evidence="1">
    <location>
        <begin position="184"/>
        <end position="220"/>
    </location>
</feature>
<dbReference type="Pfam" id="PF16158">
    <property type="entry name" value="N_BRCA1_IG"/>
    <property type="match status" value="1"/>
</dbReference>
<feature type="domain" description="Nbr1 FW" evidence="2">
    <location>
        <begin position="11"/>
        <end position="112"/>
    </location>
</feature>
<dbReference type="CDD" id="cd14947">
    <property type="entry name" value="NBR1_like"/>
    <property type="match status" value="1"/>
</dbReference>
<dbReference type="Pfam" id="PF24932">
    <property type="entry name" value="UBA_NBR1_C"/>
    <property type="match status" value="1"/>
</dbReference>
<dbReference type="CDD" id="cd14319">
    <property type="entry name" value="UBA_NBR1"/>
    <property type="match status" value="1"/>
</dbReference>
<dbReference type="Gene3D" id="1.10.8.10">
    <property type="entry name" value="DNA helicase RuvA subunit, C-terminal domain"/>
    <property type="match status" value="1"/>
</dbReference>
<dbReference type="EMBL" id="AUSU01006628">
    <property type="protein sequence ID" value="EPS61729.1"/>
    <property type="molecule type" value="Genomic_DNA"/>
</dbReference>
<protein>
    <submittedName>
        <fullName evidence="4">Uncharacterized protein</fullName>
    </submittedName>
</protein>
<feature type="non-terminal residue" evidence="4">
    <location>
        <position position="1"/>
    </location>
</feature>
<feature type="non-terminal residue" evidence="4">
    <location>
        <position position="310"/>
    </location>
</feature>
<dbReference type="Gene3D" id="2.60.40.10">
    <property type="entry name" value="Immunoglobulins"/>
    <property type="match status" value="1"/>
</dbReference>
<keyword evidence="5" id="KW-1185">Reference proteome</keyword>
<dbReference type="InterPro" id="IPR056893">
    <property type="entry name" value="UBA_Nbr1_C"/>
</dbReference>
<evidence type="ECO:0000313" key="5">
    <source>
        <dbReference type="Proteomes" id="UP000015453"/>
    </source>
</evidence>
<reference evidence="4 5" key="1">
    <citation type="journal article" date="2013" name="BMC Genomics">
        <title>The miniature genome of a carnivorous plant Genlisea aurea contains a low number of genes and short non-coding sequences.</title>
        <authorList>
            <person name="Leushkin E.V."/>
            <person name="Sutormin R.A."/>
            <person name="Nabieva E.R."/>
            <person name="Penin A.A."/>
            <person name="Kondrashov A.S."/>
            <person name="Logacheva M.D."/>
        </authorList>
    </citation>
    <scope>NUCLEOTIDE SEQUENCE [LARGE SCALE GENOMIC DNA]</scope>
</reference>
<proteinExistence type="predicted"/>
<evidence type="ECO:0000259" key="2">
    <source>
        <dbReference type="Pfam" id="PF16158"/>
    </source>
</evidence>
<dbReference type="InterPro" id="IPR013783">
    <property type="entry name" value="Ig-like_fold"/>
</dbReference>
<dbReference type="PANTHER" id="PTHR20930">
    <property type="entry name" value="OVARIAN CARCINOMA ANTIGEN CA125-RELATED"/>
    <property type="match status" value="1"/>
</dbReference>
<comment type="caution">
    <text evidence="4">The sequence shown here is derived from an EMBL/GenBank/DDBJ whole genome shotgun (WGS) entry which is preliminary data.</text>
</comment>